<feature type="compositionally biased region" description="Basic residues" evidence="1">
    <location>
        <begin position="63"/>
        <end position="80"/>
    </location>
</feature>
<evidence type="ECO:0000256" key="1">
    <source>
        <dbReference type="SAM" id="MobiDB-lite"/>
    </source>
</evidence>
<name>A0A0A9D8M2_ARUDO</name>
<accession>A0A0A9D8M2</accession>
<feature type="compositionally biased region" description="Basic residues" evidence="1">
    <location>
        <begin position="36"/>
        <end position="52"/>
    </location>
</feature>
<feature type="compositionally biased region" description="Low complexity" evidence="1">
    <location>
        <begin position="88"/>
        <end position="98"/>
    </location>
</feature>
<reference evidence="2" key="1">
    <citation type="submission" date="2014-09" db="EMBL/GenBank/DDBJ databases">
        <authorList>
            <person name="Magalhaes I.L.F."/>
            <person name="Oliveira U."/>
            <person name="Santos F.R."/>
            <person name="Vidigal T.H.D.A."/>
            <person name="Brescovit A.D."/>
            <person name="Santos A.J."/>
        </authorList>
    </citation>
    <scope>NUCLEOTIDE SEQUENCE</scope>
    <source>
        <tissue evidence="2">Shoot tissue taken approximately 20 cm above the soil surface</tissue>
    </source>
</reference>
<dbReference type="EMBL" id="GBRH01212936">
    <property type="protein sequence ID" value="JAD84959.1"/>
    <property type="molecule type" value="Transcribed_RNA"/>
</dbReference>
<feature type="compositionally biased region" description="Basic and acidic residues" evidence="1">
    <location>
        <begin position="1"/>
        <end position="20"/>
    </location>
</feature>
<organism evidence="2">
    <name type="scientific">Arundo donax</name>
    <name type="common">Giant reed</name>
    <name type="synonym">Donax arundinaceus</name>
    <dbReference type="NCBI Taxonomy" id="35708"/>
    <lineage>
        <taxon>Eukaryota</taxon>
        <taxon>Viridiplantae</taxon>
        <taxon>Streptophyta</taxon>
        <taxon>Embryophyta</taxon>
        <taxon>Tracheophyta</taxon>
        <taxon>Spermatophyta</taxon>
        <taxon>Magnoliopsida</taxon>
        <taxon>Liliopsida</taxon>
        <taxon>Poales</taxon>
        <taxon>Poaceae</taxon>
        <taxon>PACMAD clade</taxon>
        <taxon>Arundinoideae</taxon>
        <taxon>Arundineae</taxon>
        <taxon>Arundo</taxon>
    </lineage>
</organism>
<evidence type="ECO:0000313" key="2">
    <source>
        <dbReference type="EMBL" id="JAD84959.1"/>
    </source>
</evidence>
<protein>
    <submittedName>
        <fullName evidence="2">Uncharacterized protein</fullName>
    </submittedName>
</protein>
<proteinExistence type="predicted"/>
<feature type="region of interest" description="Disordered" evidence="1">
    <location>
        <begin position="1"/>
        <end position="123"/>
    </location>
</feature>
<reference evidence="2" key="2">
    <citation type="journal article" date="2015" name="Data Brief">
        <title>Shoot transcriptome of the giant reed, Arundo donax.</title>
        <authorList>
            <person name="Barrero R.A."/>
            <person name="Guerrero F.D."/>
            <person name="Moolhuijzen P."/>
            <person name="Goolsby J.A."/>
            <person name="Tidwell J."/>
            <person name="Bellgard S.E."/>
            <person name="Bellgard M.I."/>
        </authorList>
    </citation>
    <scope>NUCLEOTIDE SEQUENCE</scope>
    <source>
        <tissue evidence="2">Shoot tissue taken approximately 20 cm above the soil surface</tissue>
    </source>
</reference>
<dbReference type="AlphaFoldDB" id="A0A0A9D8M2"/>
<sequence length="123" mass="13819">MVPPRDQARREAPPRRDHALRLARNPGRRGVPGRLALRRARRGRPGGRRVHARQGILLAKARVPPRRRHRGAGPRAARHLAPHERLRQAAARRAGAAHASRRTSGNAQPDLERGVHVRRLRAL</sequence>